<dbReference type="AlphaFoldDB" id="A0A1W1CL53"/>
<dbReference type="GO" id="GO:0016301">
    <property type="term" value="F:kinase activity"/>
    <property type="evidence" value="ECO:0007669"/>
    <property type="project" value="UniProtKB-KW"/>
</dbReference>
<gene>
    <name evidence="1" type="ORF">MNB_SV-10-836</name>
</gene>
<proteinExistence type="predicted"/>
<organism evidence="1">
    <name type="scientific">hydrothermal vent metagenome</name>
    <dbReference type="NCBI Taxonomy" id="652676"/>
    <lineage>
        <taxon>unclassified sequences</taxon>
        <taxon>metagenomes</taxon>
        <taxon>ecological metagenomes</taxon>
    </lineage>
</organism>
<sequence length="424" mass="49015">MVLMTLFSSLETVSDENNIELIYDVDPTVPKELKGNSDALLHLLTQILTFVFQNSTKDEILLSITAPEDFLYEEIVTFTVSDTAINEEKIKSFIDNRLQESLKLLNAVVRGSRNNPSDIVVTMPLKVDDIGNRRHYRLPDISMLGKKVLLICAKKKVAYSIKKMFRYFLYEVDVGLEEYKKQGNNLSRYDMVVISDTVTTPKLEALISTMQKKSHLKYVVVQDAHVAEVLPRGVETAYLIKPVMQESIYELIISLFEEEVLDRTIKPENIQTIIDMRKYINVPLQEEAEKYIEGTKKEIKKEQYPEIEIEPGLPVLDTQKGLKNSQQVGMDYKKELAKFLKDFRKSDIFFRQTVKDKSIWNTKELLIDIEKKTKFIGALKLSALVEKASLLFVYDKADDLSLYVGRYHLELEKLIQEIEKYLET</sequence>
<keyword evidence="1" id="KW-0808">Transferase</keyword>
<keyword evidence="1" id="KW-0418">Kinase</keyword>
<protein>
    <submittedName>
        <fullName evidence="1">Sensory box histidine kinase/response regulator</fullName>
    </submittedName>
</protein>
<name>A0A1W1CL53_9ZZZZ</name>
<accession>A0A1W1CL53</accession>
<dbReference type="EMBL" id="FPHL01000044">
    <property type="protein sequence ID" value="SFV66546.1"/>
    <property type="molecule type" value="Genomic_DNA"/>
</dbReference>
<reference evidence="1" key="1">
    <citation type="submission" date="2016-10" db="EMBL/GenBank/DDBJ databases">
        <authorList>
            <person name="de Groot N.N."/>
        </authorList>
    </citation>
    <scope>NUCLEOTIDE SEQUENCE</scope>
</reference>
<evidence type="ECO:0000313" key="1">
    <source>
        <dbReference type="EMBL" id="SFV66546.1"/>
    </source>
</evidence>